<dbReference type="Pfam" id="PF12152">
    <property type="entry name" value="eIF_4G1"/>
    <property type="match status" value="1"/>
</dbReference>
<dbReference type="Proteomes" id="UP000193218">
    <property type="component" value="Unassembled WGS sequence"/>
</dbReference>
<evidence type="ECO:0000256" key="4">
    <source>
        <dbReference type="ARBA" id="ARBA00022540"/>
    </source>
</evidence>
<feature type="compositionally biased region" description="Basic and acidic residues" evidence="8">
    <location>
        <begin position="617"/>
        <end position="635"/>
    </location>
</feature>
<keyword evidence="4" id="KW-0396">Initiation factor</keyword>
<dbReference type="OrthoDB" id="514777at2759"/>
<feature type="domain" description="MIF4G" evidence="9">
    <location>
        <begin position="918"/>
        <end position="1170"/>
    </location>
</feature>
<feature type="compositionally biased region" description="Polar residues" evidence="8">
    <location>
        <begin position="1228"/>
        <end position="1254"/>
    </location>
</feature>
<feature type="compositionally biased region" description="Low complexity" evidence="8">
    <location>
        <begin position="860"/>
        <end position="873"/>
    </location>
</feature>
<feature type="compositionally biased region" description="Basic and acidic residues" evidence="8">
    <location>
        <begin position="1036"/>
        <end position="1052"/>
    </location>
</feature>
<dbReference type="FunFam" id="1.25.40.180:FF:000020">
    <property type="entry name" value="Eukaryotic translation initiation factor subunit"/>
    <property type="match status" value="1"/>
</dbReference>
<proteinExistence type="inferred from homology"/>
<protein>
    <recommendedName>
        <fullName evidence="9">MIF4G domain-containing protein</fullName>
    </recommendedName>
</protein>
<dbReference type="SUPFAM" id="SSF48371">
    <property type="entry name" value="ARM repeat"/>
    <property type="match status" value="1"/>
</dbReference>
<keyword evidence="11" id="KW-1185">Reference proteome</keyword>
<evidence type="ECO:0000256" key="5">
    <source>
        <dbReference type="ARBA" id="ARBA00022553"/>
    </source>
</evidence>
<dbReference type="GO" id="GO:0010494">
    <property type="term" value="C:cytoplasmic stress granule"/>
    <property type="evidence" value="ECO:0007669"/>
    <property type="project" value="UniProtKB-ARBA"/>
</dbReference>
<dbReference type="GeneID" id="33555342"/>
<feature type="region of interest" description="Disordered" evidence="8">
    <location>
        <begin position="40"/>
        <end position="73"/>
    </location>
</feature>
<dbReference type="GO" id="GO:0003743">
    <property type="term" value="F:translation initiation factor activity"/>
    <property type="evidence" value="ECO:0007669"/>
    <property type="project" value="UniProtKB-KW"/>
</dbReference>
<dbReference type="InterPro" id="IPR016024">
    <property type="entry name" value="ARM-type_fold"/>
</dbReference>
<dbReference type="SMART" id="SM00543">
    <property type="entry name" value="MIF4G"/>
    <property type="match status" value="1"/>
</dbReference>
<dbReference type="GO" id="GO:0003729">
    <property type="term" value="F:mRNA binding"/>
    <property type="evidence" value="ECO:0007669"/>
    <property type="project" value="TreeGrafter"/>
</dbReference>
<dbReference type="Gene3D" id="1.25.40.180">
    <property type="match status" value="2"/>
</dbReference>
<dbReference type="STRING" id="4999.A0A1Y1UE33"/>
<dbReference type="InParanoid" id="A0A1Y1UE33"/>
<feature type="compositionally biased region" description="Low complexity" evidence="8">
    <location>
        <begin position="1194"/>
        <end position="1207"/>
    </location>
</feature>
<feature type="compositionally biased region" description="Polar residues" evidence="8">
    <location>
        <begin position="686"/>
        <end position="696"/>
    </location>
</feature>
<sequence length="1491" mass="158706">MPTSLHQSSALTQALPSATPKITAPAESRTSVGLLLTLESSKSTPSHRMEANSATSNVPNGSPAHPAQPAHNRKGSIMVGGGVDIQRGNIAFGTANIDSPNPLLSSSPAAPFTTGSHLAGNVKSFGSIDADGQTDSNAVKANRRVSGPGAGPVEASATKQPDLHSLFASKPKTAGSNPNSSMGKTPPPPPAMSPTHSAHGTRPSINGGYSSHNVMPNTMYNSPVPNQTHLRPPPLGSTSQPRSPNATHMLPGQYNGMGQQPYTQNFRPPQANGAQPQMRPNQYSTMQPGRPAMMLPQQHMNGMHSAPQNGYSMMPYPGQGYYDGYNMYAPQQFGINPQWAPQQHPQNQSLNGQLSPLAPAHQLANTGQPSPAPHMNNLPSSSGASPAPTPPTRPASLINHQSTQSNASLVSLPSTPSRSSVTPGTLTPQSLQGQPPSFTGLSGGASTFTPRATGKAIRLTRPDGTAIDVKEAAAAAKGPAASVPTAEKAPETAASPQPPKKKLPTMPIIVRPESEEPNKALLEEDQRALRIKREEEIEAQERKERKERLAREAEEKAKQAAATEVKVTEPEVSEPVKQLEPSKDSEAVKQPEDVKQSEPSIHSAAGKQPDAIAESVGTKEDLKAAKDKDPLKSDQEPIQGKAVASAAASPLASPAMASAGLPPKPVGAATQRRAAPPSLDVKSSTDESSPGPSTLTAARPIEDISTIVYPGSTKSPRPELNVDAKPGKFRYDREFLMQFMHVCREKPENLPPLDEIGLEADASSGFGTSRSGRGGSRSSINAGRGAAPTGLGIGGLGNNRPPFPAQGMGSFNMGSFGSGSIRGTTSEERYNRSLAQGRQSGMARTPSQGGAGGLHGLPPMSMSTSRSGASRSQRGQKRLPQDSRGGLDPDVAPLVSTNNSWVKSRPTGDDEGSPAYIERKVKALLNKLTAEKFDSISMQILEWANKSASETDGMTLKLVIKQIFEKATDEAHWSSMYARLCRLLLERLDPAITETVDGKPVSGGLLFRRYLIGRCQLDFEAGWKAREEAATAAAAKSEEDKERLAQHEREQDGSGEAAMLSDEYYAAQKAKRRGLGLVQLIGELYNMDMIGKGVIGQCFIKLLVNVQTPDEEDIESACKLLTTVGKPFEQAAPENMEIVFGRLNVILKGDAVPSRIKFMIMDVIDLRKSKWESRNKTAGVMTIAEIHQAAAREQAEKTAAAAQAARESISRGGSRAGHSRAQPGEWQSVASSGTRPLQRPTDFSNIGRNISSAGVPSAPTFGPTSVFAKGRGKAAGTTTPPLSRQASTTNMFSALRDEPNEAASERRGSADDSQTQRPKLNLQPRSKPADAEEAEDPKSEIDVDAKLDSDMKELWGEKDAGGSRDPDDIVEYFKSLPEEHRGSLAKRLVDDVFRIARVKDAEVVAKGFRKALEESVTTAEVLKKSLETRLPTLDDEAVDFPQAYNAVATLMKSLSLSDDEIASLASQIEVEGEPRVTPKQKLERALAALDQ</sequence>
<dbReference type="InterPro" id="IPR036211">
    <property type="entry name" value="eIF4G_eIF4E-bd_sf"/>
</dbReference>
<keyword evidence="6" id="KW-0694">RNA-binding</keyword>
<feature type="compositionally biased region" description="Polar residues" evidence="8">
    <location>
        <begin position="1"/>
        <end position="16"/>
    </location>
</feature>
<feature type="compositionally biased region" description="Polar residues" evidence="8">
    <location>
        <begin position="236"/>
        <end position="246"/>
    </location>
</feature>
<keyword evidence="3" id="KW-0963">Cytoplasm</keyword>
<evidence type="ECO:0000313" key="11">
    <source>
        <dbReference type="Proteomes" id="UP000193218"/>
    </source>
</evidence>
<comment type="caution">
    <text evidence="10">The sequence shown here is derived from an EMBL/GenBank/DDBJ whole genome shotgun (WGS) entry which is preliminary data.</text>
</comment>
<name>A0A1Y1UE33_9TREE</name>
<feature type="region of interest" description="Disordered" evidence="8">
    <location>
        <begin position="761"/>
        <end position="914"/>
    </location>
</feature>
<keyword evidence="5" id="KW-0597">Phosphoprotein</keyword>
<feature type="region of interest" description="Disordered" evidence="8">
    <location>
        <begin position="478"/>
        <end position="505"/>
    </location>
</feature>
<dbReference type="Gene3D" id="1.20.970.30">
    <property type="entry name" value="eIF4G, eIF4E-binding domain"/>
    <property type="match status" value="1"/>
</dbReference>
<feature type="compositionally biased region" description="Polar residues" evidence="8">
    <location>
        <begin position="203"/>
        <end position="229"/>
    </location>
</feature>
<dbReference type="PANTHER" id="PTHR23253:SF9">
    <property type="entry name" value="EUKARYOTIC TRANSLATION INITIATION FACTOR 4 GAMMA 2"/>
    <property type="match status" value="1"/>
</dbReference>
<keyword evidence="7" id="KW-0648">Protein biosynthesis</keyword>
<feature type="compositionally biased region" description="Low complexity" evidence="8">
    <location>
        <begin position="762"/>
        <end position="787"/>
    </location>
</feature>
<gene>
    <name evidence="10" type="ORF">BD324DRAFT_581987</name>
</gene>
<evidence type="ECO:0000256" key="1">
    <source>
        <dbReference type="ARBA" id="ARBA00004496"/>
    </source>
</evidence>
<evidence type="ECO:0000256" key="7">
    <source>
        <dbReference type="ARBA" id="ARBA00022917"/>
    </source>
</evidence>
<evidence type="ECO:0000313" key="10">
    <source>
        <dbReference type="EMBL" id="ORX35774.1"/>
    </source>
</evidence>
<evidence type="ECO:0000256" key="6">
    <source>
        <dbReference type="ARBA" id="ARBA00022884"/>
    </source>
</evidence>
<feature type="compositionally biased region" description="Polar residues" evidence="8">
    <location>
        <begin position="174"/>
        <end position="183"/>
    </location>
</feature>
<comment type="subcellular location">
    <subcellularLocation>
        <location evidence="1">Cytoplasm</location>
    </subcellularLocation>
</comment>
<feature type="compositionally biased region" description="Low complexity" evidence="8">
    <location>
        <begin position="807"/>
        <end position="819"/>
    </location>
</feature>
<reference evidence="10 11" key="1">
    <citation type="submission" date="2017-03" db="EMBL/GenBank/DDBJ databases">
        <title>Widespread Adenine N6-methylation of Active Genes in Fungi.</title>
        <authorList>
            <consortium name="DOE Joint Genome Institute"/>
            <person name="Mondo S.J."/>
            <person name="Dannebaum R.O."/>
            <person name="Kuo R.C."/>
            <person name="Louie K.B."/>
            <person name="Bewick A.J."/>
            <person name="Labutti K."/>
            <person name="Haridas S."/>
            <person name="Kuo A."/>
            <person name="Salamov A."/>
            <person name="Ahrendt S.R."/>
            <person name="Lau R."/>
            <person name="Bowen B.P."/>
            <person name="Lipzen A."/>
            <person name="Sullivan W."/>
            <person name="Andreopoulos W.B."/>
            <person name="Clum A."/>
            <person name="Lindquist E."/>
            <person name="Daum C."/>
            <person name="Northen T.R."/>
            <person name="Ramamoorthy G."/>
            <person name="Schmitz R.J."/>
            <person name="Gryganskyi A."/>
            <person name="Culley D."/>
            <person name="Magnuson J."/>
            <person name="James T.Y."/>
            <person name="O'Malley M.A."/>
            <person name="Stajich J.E."/>
            <person name="Spatafora J.W."/>
            <person name="Visel A."/>
            <person name="Grigoriev I.V."/>
        </authorList>
    </citation>
    <scope>NUCLEOTIDE SEQUENCE [LARGE SCALE GENOMIC DNA]</scope>
    <source>
        <strain evidence="10 11">NRRL Y-17943</strain>
    </source>
</reference>
<feature type="region of interest" description="Disordered" evidence="8">
    <location>
        <begin position="1194"/>
        <end position="1343"/>
    </location>
</feature>
<evidence type="ECO:0000259" key="9">
    <source>
        <dbReference type="SMART" id="SM00543"/>
    </source>
</evidence>
<feature type="compositionally biased region" description="Polar residues" evidence="8">
    <location>
        <begin position="1276"/>
        <end position="1292"/>
    </location>
</feature>
<evidence type="ECO:0000256" key="3">
    <source>
        <dbReference type="ARBA" id="ARBA00022490"/>
    </source>
</evidence>
<dbReference type="SUPFAM" id="SSF101489">
    <property type="entry name" value="Eukaryotic initiation factor 4f subunit eIF4g, eIF4e-binding domain"/>
    <property type="match status" value="1"/>
</dbReference>
<feature type="compositionally biased region" description="Basic and acidic residues" evidence="8">
    <location>
        <begin position="528"/>
        <end position="558"/>
    </location>
</feature>
<feature type="compositionally biased region" description="Polar residues" evidence="8">
    <location>
        <begin position="256"/>
        <end position="286"/>
    </location>
</feature>
<evidence type="ECO:0000256" key="8">
    <source>
        <dbReference type="SAM" id="MobiDB-lite"/>
    </source>
</evidence>
<dbReference type="GO" id="GO:0016281">
    <property type="term" value="C:eukaryotic translation initiation factor 4F complex"/>
    <property type="evidence" value="ECO:0007669"/>
    <property type="project" value="TreeGrafter"/>
</dbReference>
<comment type="similarity">
    <text evidence="2">Belongs to the eukaryotic initiation factor 4G family.</text>
</comment>
<feature type="region of interest" description="Disordered" evidence="8">
    <location>
        <begin position="127"/>
        <end position="286"/>
    </location>
</feature>
<dbReference type="PANTHER" id="PTHR23253">
    <property type="entry name" value="EUKARYOTIC TRANSLATION INITIATION FACTOR 4 GAMMA"/>
    <property type="match status" value="1"/>
</dbReference>
<dbReference type="RefSeq" id="XP_021869938.1">
    <property type="nucleotide sequence ID" value="XM_022013534.1"/>
</dbReference>
<feature type="region of interest" description="Disordered" evidence="8">
    <location>
        <begin position="528"/>
        <end position="724"/>
    </location>
</feature>
<dbReference type="EMBL" id="NBSH01000010">
    <property type="protein sequence ID" value="ORX35774.1"/>
    <property type="molecule type" value="Genomic_DNA"/>
</dbReference>
<feature type="compositionally biased region" description="Low complexity" evidence="8">
    <location>
        <begin position="642"/>
        <end position="661"/>
    </location>
</feature>
<dbReference type="Pfam" id="PF02854">
    <property type="entry name" value="MIF4G"/>
    <property type="match status" value="1"/>
</dbReference>
<feature type="compositionally biased region" description="Polar residues" evidence="8">
    <location>
        <begin position="40"/>
        <end position="60"/>
    </location>
</feature>
<feature type="compositionally biased region" description="Polar residues" evidence="8">
    <location>
        <begin position="398"/>
        <end position="450"/>
    </location>
</feature>
<feature type="region of interest" description="Disordered" evidence="8">
    <location>
        <begin position="360"/>
        <end position="463"/>
    </location>
</feature>
<accession>A0A1Y1UE33</accession>
<feature type="region of interest" description="Disordered" evidence="8">
    <location>
        <begin position="1034"/>
        <end position="1055"/>
    </location>
</feature>
<dbReference type="InterPro" id="IPR022745">
    <property type="entry name" value="eIF4G1_eIF4E-bd"/>
</dbReference>
<feature type="region of interest" description="Disordered" evidence="8">
    <location>
        <begin position="1"/>
        <end position="28"/>
    </location>
</feature>
<evidence type="ECO:0000256" key="2">
    <source>
        <dbReference type="ARBA" id="ARBA00005775"/>
    </source>
</evidence>
<organism evidence="10 11">
    <name type="scientific">Kockovaella imperatae</name>
    <dbReference type="NCBI Taxonomy" id="4999"/>
    <lineage>
        <taxon>Eukaryota</taxon>
        <taxon>Fungi</taxon>
        <taxon>Dikarya</taxon>
        <taxon>Basidiomycota</taxon>
        <taxon>Agaricomycotina</taxon>
        <taxon>Tremellomycetes</taxon>
        <taxon>Tremellales</taxon>
        <taxon>Cuniculitremaceae</taxon>
        <taxon>Kockovaella</taxon>
    </lineage>
</organism>
<feature type="compositionally biased region" description="Basic and acidic residues" evidence="8">
    <location>
        <begin position="1295"/>
        <end position="1310"/>
    </location>
</feature>
<feature type="compositionally biased region" description="Basic and acidic residues" evidence="8">
    <location>
        <begin position="580"/>
        <end position="596"/>
    </location>
</feature>
<dbReference type="InterPro" id="IPR003890">
    <property type="entry name" value="MIF4G-like_typ-3"/>
</dbReference>